<dbReference type="InterPro" id="IPR001466">
    <property type="entry name" value="Beta-lactam-related"/>
</dbReference>
<evidence type="ECO:0000256" key="2">
    <source>
        <dbReference type="ARBA" id="ARBA00007840"/>
    </source>
</evidence>
<dbReference type="SUPFAM" id="SSF56601">
    <property type="entry name" value="beta-lactamase/transpeptidase-like"/>
    <property type="match status" value="1"/>
</dbReference>
<evidence type="ECO:0000256" key="5">
    <source>
        <dbReference type="RuleBase" id="RU361140"/>
    </source>
</evidence>
<comment type="similarity">
    <text evidence="2 5">Belongs to the class-C beta-lactamase family.</text>
</comment>
<feature type="domain" description="Beta-lactamase-related" evidence="6">
    <location>
        <begin position="51"/>
        <end position="329"/>
    </location>
</feature>
<protein>
    <recommendedName>
        <fullName evidence="5">Beta-lactamase</fullName>
        <ecNumber evidence="5">3.5.2.6</ecNumber>
    </recommendedName>
</protein>
<dbReference type="Pfam" id="PF00144">
    <property type="entry name" value="Beta-lactamase"/>
    <property type="match status" value="1"/>
</dbReference>
<dbReference type="GO" id="GO:0030288">
    <property type="term" value="C:outer membrane-bounded periplasmic space"/>
    <property type="evidence" value="ECO:0007669"/>
    <property type="project" value="InterPro"/>
</dbReference>
<evidence type="ECO:0000256" key="4">
    <source>
        <dbReference type="ARBA" id="ARBA00023251"/>
    </source>
</evidence>
<reference evidence="7 8" key="1">
    <citation type="submission" date="2019-03" db="EMBL/GenBank/DDBJ databases">
        <title>Genomic Encyclopedia of Type Strains, Phase III (KMG-III): the genomes of soil and plant-associated and newly described type strains.</title>
        <authorList>
            <person name="Whitman W."/>
        </authorList>
    </citation>
    <scope>NUCLEOTIDE SEQUENCE [LARGE SCALE GENOMIC DNA]</scope>
    <source>
        <strain evidence="7 8">VKM Ac-2575</strain>
    </source>
</reference>
<dbReference type="InterPro" id="IPR050491">
    <property type="entry name" value="AmpC-like"/>
</dbReference>
<evidence type="ECO:0000313" key="8">
    <source>
        <dbReference type="Proteomes" id="UP000295151"/>
    </source>
</evidence>
<organism evidence="7 8">
    <name type="scientific">Kribbella voronezhensis</name>
    <dbReference type="NCBI Taxonomy" id="2512212"/>
    <lineage>
        <taxon>Bacteria</taxon>
        <taxon>Bacillati</taxon>
        <taxon>Actinomycetota</taxon>
        <taxon>Actinomycetes</taxon>
        <taxon>Propionibacteriales</taxon>
        <taxon>Kribbellaceae</taxon>
        <taxon>Kribbella</taxon>
    </lineage>
</organism>
<dbReference type="PANTHER" id="PTHR46825:SF9">
    <property type="entry name" value="BETA-LACTAMASE-RELATED DOMAIN-CONTAINING PROTEIN"/>
    <property type="match status" value="1"/>
</dbReference>
<dbReference type="EC" id="3.5.2.6" evidence="5"/>
<dbReference type="Proteomes" id="UP000295151">
    <property type="component" value="Unassembled WGS sequence"/>
</dbReference>
<dbReference type="Gene3D" id="3.40.710.10">
    <property type="entry name" value="DD-peptidase/beta-lactamase superfamily"/>
    <property type="match status" value="1"/>
</dbReference>
<accession>A0A4R7TBK6</accession>
<dbReference type="InterPro" id="IPR001586">
    <property type="entry name" value="Beta-lactam_class-C_AS"/>
</dbReference>
<dbReference type="GO" id="GO:0017001">
    <property type="term" value="P:antibiotic catabolic process"/>
    <property type="evidence" value="ECO:0007669"/>
    <property type="project" value="InterPro"/>
</dbReference>
<dbReference type="GO" id="GO:0046677">
    <property type="term" value="P:response to antibiotic"/>
    <property type="evidence" value="ECO:0007669"/>
    <property type="project" value="UniProtKB-UniRule"/>
</dbReference>
<keyword evidence="8" id="KW-1185">Reference proteome</keyword>
<dbReference type="InterPro" id="IPR012338">
    <property type="entry name" value="Beta-lactam/transpept-like"/>
</dbReference>
<dbReference type="RefSeq" id="WP_133979001.1">
    <property type="nucleotide sequence ID" value="NZ_SOCE01000001.1"/>
</dbReference>
<dbReference type="GO" id="GO:0008800">
    <property type="term" value="F:beta-lactamase activity"/>
    <property type="evidence" value="ECO:0007669"/>
    <property type="project" value="UniProtKB-UniRule"/>
</dbReference>
<dbReference type="PANTHER" id="PTHR46825">
    <property type="entry name" value="D-ALANYL-D-ALANINE-CARBOXYPEPTIDASE/ENDOPEPTIDASE AMPH"/>
    <property type="match status" value="1"/>
</dbReference>
<keyword evidence="4 5" id="KW-0046">Antibiotic resistance</keyword>
<evidence type="ECO:0000313" key="7">
    <source>
        <dbReference type="EMBL" id="TDU89069.1"/>
    </source>
</evidence>
<keyword evidence="3 5" id="KW-0378">Hydrolase</keyword>
<dbReference type="OrthoDB" id="3171327at2"/>
<proteinExistence type="inferred from homology"/>
<evidence type="ECO:0000256" key="1">
    <source>
        <dbReference type="ARBA" id="ARBA00001526"/>
    </source>
</evidence>
<dbReference type="PROSITE" id="PS00336">
    <property type="entry name" value="BETA_LACTAMASE_C"/>
    <property type="match status" value="1"/>
</dbReference>
<sequence>MKLIAVLLAIAVTAGGWLVRPRSLDLEAARTGDDKLQAFIDKDYEGPGHRLAVAVIGDNSMVFAGRGANEHSRFEIGSISKALTGLLLADSVRRGEVKLDQQVGSMLPLEGADVANATLEELATHTSGLPNTSHQPLVVTRSLLASWSAANPYPYDVKQVIDQAKAAGTGGRGKPAYSNLGAALLGQALARKAGKSYSEVLAERVLQPLQMNETQVTATAPVGYSSGGRKEAPWVQDGYGPAGGVVSTSGDMALMLQSLLRGTGVEALAARKDFGDGDRIGLFWLTSPLTGTDHSMVWHNGGTGGYRSFVGLDLERKRAVVVLSDVAASVDDFGTKLLAEQS</sequence>
<evidence type="ECO:0000256" key="3">
    <source>
        <dbReference type="ARBA" id="ARBA00022801"/>
    </source>
</evidence>
<dbReference type="AlphaFoldDB" id="A0A4R7TBK6"/>
<comment type="caution">
    <text evidence="7">The sequence shown here is derived from an EMBL/GenBank/DDBJ whole genome shotgun (WGS) entry which is preliminary data.</text>
</comment>
<dbReference type="EMBL" id="SOCE01000001">
    <property type="protein sequence ID" value="TDU89069.1"/>
    <property type="molecule type" value="Genomic_DNA"/>
</dbReference>
<gene>
    <name evidence="7" type="ORF">EV138_2623</name>
</gene>
<evidence type="ECO:0000259" key="6">
    <source>
        <dbReference type="Pfam" id="PF00144"/>
    </source>
</evidence>
<comment type="catalytic activity">
    <reaction evidence="1 5">
        <text>a beta-lactam + H2O = a substituted beta-amino acid</text>
        <dbReference type="Rhea" id="RHEA:20401"/>
        <dbReference type="ChEBI" id="CHEBI:15377"/>
        <dbReference type="ChEBI" id="CHEBI:35627"/>
        <dbReference type="ChEBI" id="CHEBI:140347"/>
        <dbReference type="EC" id="3.5.2.6"/>
    </reaction>
</comment>
<name>A0A4R7TBK6_9ACTN</name>